<proteinExistence type="predicted"/>
<protein>
    <submittedName>
        <fullName evidence="2">Cupin domain-containing protein</fullName>
    </submittedName>
</protein>
<dbReference type="InterPro" id="IPR052044">
    <property type="entry name" value="PKS_Associated_Protein"/>
</dbReference>
<dbReference type="EMBL" id="JAXOTQ010000045">
    <property type="protein sequence ID" value="MDZ5493380.1"/>
    <property type="molecule type" value="Genomic_DNA"/>
</dbReference>
<dbReference type="RefSeq" id="WP_322442973.1">
    <property type="nucleotide sequence ID" value="NZ_JAXOTQ010000045.1"/>
</dbReference>
<dbReference type="Pfam" id="PF07883">
    <property type="entry name" value="Cupin_2"/>
    <property type="match status" value="1"/>
</dbReference>
<evidence type="ECO:0000313" key="3">
    <source>
        <dbReference type="Proteomes" id="UP001290101"/>
    </source>
</evidence>
<dbReference type="SUPFAM" id="SSF51182">
    <property type="entry name" value="RmlC-like cupins"/>
    <property type="match status" value="1"/>
</dbReference>
<dbReference type="InterPro" id="IPR011051">
    <property type="entry name" value="RmlC_Cupin_sf"/>
</dbReference>
<dbReference type="InterPro" id="IPR013096">
    <property type="entry name" value="Cupin_2"/>
</dbReference>
<dbReference type="PANTHER" id="PTHR36114">
    <property type="entry name" value="16.7 KDA PROTEIN IN WHIE LOCUS"/>
    <property type="match status" value="1"/>
</dbReference>
<sequence>MSDGSTPVVRRDQGREFLALGAPVYRLVHPKTVGSVGVGVSLCVMQPGQQVRRHRHDYEEAYYVVRGTGLMYLEDHEPIRLEPGLSVYIAANRVHGQVNDGSETLEIVCSLSPPPVEGQVPEFVEEDQ</sequence>
<dbReference type="InterPro" id="IPR014710">
    <property type="entry name" value="RmlC-like_jellyroll"/>
</dbReference>
<comment type="caution">
    <text evidence="2">The sequence shown here is derived from an EMBL/GenBank/DDBJ whole genome shotgun (WGS) entry which is preliminary data.</text>
</comment>
<accession>A0ABU5JL80</accession>
<dbReference type="Gene3D" id="2.60.120.10">
    <property type="entry name" value="Jelly Rolls"/>
    <property type="match status" value="1"/>
</dbReference>
<name>A0ABU5JL80_9ACTN</name>
<organism evidence="2 3">
    <name type="scientific">Micromonospora sicca</name>
    <dbReference type="NCBI Taxonomy" id="2202420"/>
    <lineage>
        <taxon>Bacteria</taxon>
        <taxon>Bacillati</taxon>
        <taxon>Actinomycetota</taxon>
        <taxon>Actinomycetes</taxon>
        <taxon>Micromonosporales</taxon>
        <taxon>Micromonosporaceae</taxon>
        <taxon>Micromonospora</taxon>
    </lineage>
</organism>
<keyword evidence="3" id="KW-1185">Reference proteome</keyword>
<reference evidence="2 3" key="1">
    <citation type="submission" date="2023-12" db="EMBL/GenBank/DDBJ databases">
        <title>Micromonospora sp. nov., isolated from Atacama Desert.</title>
        <authorList>
            <person name="Carro L."/>
            <person name="Golinska P."/>
            <person name="Klenk H.-P."/>
            <person name="Goodfellow M."/>
        </authorList>
    </citation>
    <scope>NUCLEOTIDE SEQUENCE [LARGE SCALE GENOMIC DNA]</scope>
    <source>
        <strain evidence="2 3">4G53</strain>
    </source>
</reference>
<dbReference type="PANTHER" id="PTHR36114:SF1">
    <property type="entry name" value="16.7 KDA PROTEIN IN WHIE LOCUS"/>
    <property type="match status" value="1"/>
</dbReference>
<gene>
    <name evidence="2" type="ORF">U2F25_28595</name>
</gene>
<dbReference type="Proteomes" id="UP001290101">
    <property type="component" value="Unassembled WGS sequence"/>
</dbReference>
<feature type="domain" description="Cupin type-2" evidence="1">
    <location>
        <begin position="42"/>
        <end position="109"/>
    </location>
</feature>
<evidence type="ECO:0000313" key="2">
    <source>
        <dbReference type="EMBL" id="MDZ5493380.1"/>
    </source>
</evidence>
<evidence type="ECO:0000259" key="1">
    <source>
        <dbReference type="Pfam" id="PF07883"/>
    </source>
</evidence>